<evidence type="ECO:0000313" key="1">
    <source>
        <dbReference type="EMBL" id="MBX45571.1"/>
    </source>
</evidence>
<dbReference type="AlphaFoldDB" id="A0A2P2NT64"/>
<sequence>MFKTQQLTQKHVHRKETSMIAMYLLNQVSQQQANRNE</sequence>
<protein>
    <submittedName>
        <fullName evidence="1">Uncharacterized protein</fullName>
    </submittedName>
</protein>
<accession>A0A2P2NT64</accession>
<dbReference type="EMBL" id="GGEC01065087">
    <property type="protein sequence ID" value="MBX45571.1"/>
    <property type="molecule type" value="Transcribed_RNA"/>
</dbReference>
<organism evidence="1">
    <name type="scientific">Rhizophora mucronata</name>
    <name type="common">Asiatic mangrove</name>
    <dbReference type="NCBI Taxonomy" id="61149"/>
    <lineage>
        <taxon>Eukaryota</taxon>
        <taxon>Viridiplantae</taxon>
        <taxon>Streptophyta</taxon>
        <taxon>Embryophyta</taxon>
        <taxon>Tracheophyta</taxon>
        <taxon>Spermatophyta</taxon>
        <taxon>Magnoliopsida</taxon>
        <taxon>eudicotyledons</taxon>
        <taxon>Gunneridae</taxon>
        <taxon>Pentapetalae</taxon>
        <taxon>rosids</taxon>
        <taxon>fabids</taxon>
        <taxon>Malpighiales</taxon>
        <taxon>Rhizophoraceae</taxon>
        <taxon>Rhizophora</taxon>
    </lineage>
</organism>
<name>A0A2P2NT64_RHIMU</name>
<reference evidence="1" key="1">
    <citation type="submission" date="2018-02" db="EMBL/GenBank/DDBJ databases">
        <title>Rhizophora mucronata_Transcriptome.</title>
        <authorList>
            <person name="Meera S.P."/>
            <person name="Sreeshan A."/>
            <person name="Augustine A."/>
        </authorList>
    </citation>
    <scope>NUCLEOTIDE SEQUENCE</scope>
    <source>
        <tissue evidence="1">Leaf</tissue>
    </source>
</reference>
<proteinExistence type="predicted"/>